<dbReference type="SUPFAM" id="SSF54373">
    <property type="entry name" value="FAD-linked reductases, C-terminal domain"/>
    <property type="match status" value="1"/>
</dbReference>
<dbReference type="SUPFAM" id="SSF52833">
    <property type="entry name" value="Thioredoxin-like"/>
    <property type="match status" value="1"/>
</dbReference>
<evidence type="ECO:0000256" key="2">
    <source>
        <dbReference type="ARBA" id="ARBA00022630"/>
    </source>
</evidence>
<keyword evidence="4" id="KW-0560">Oxidoreductase</keyword>
<gene>
    <name evidence="8" type="ORF">UCDDS831_g02127</name>
</gene>
<dbReference type="Pfam" id="PF07976">
    <property type="entry name" value="Phe_hydrox_dim"/>
    <property type="match status" value="1"/>
</dbReference>
<keyword evidence="5" id="KW-1133">Transmembrane helix</keyword>
<dbReference type="Gene3D" id="3.50.50.60">
    <property type="entry name" value="FAD/NAD(P)-binding domain"/>
    <property type="match status" value="1"/>
</dbReference>
<organism evidence="8 9">
    <name type="scientific">Diplodia seriata</name>
    <dbReference type="NCBI Taxonomy" id="420778"/>
    <lineage>
        <taxon>Eukaryota</taxon>
        <taxon>Fungi</taxon>
        <taxon>Dikarya</taxon>
        <taxon>Ascomycota</taxon>
        <taxon>Pezizomycotina</taxon>
        <taxon>Dothideomycetes</taxon>
        <taxon>Dothideomycetes incertae sedis</taxon>
        <taxon>Botryosphaeriales</taxon>
        <taxon>Botryosphaeriaceae</taxon>
        <taxon>Diplodia</taxon>
    </lineage>
</organism>
<dbReference type="InterPro" id="IPR036249">
    <property type="entry name" value="Thioredoxin-like_sf"/>
</dbReference>
<dbReference type="InterPro" id="IPR012941">
    <property type="entry name" value="Phe_hydrox_C_dim_dom"/>
</dbReference>
<dbReference type="InterPro" id="IPR002938">
    <property type="entry name" value="FAD-bd"/>
</dbReference>
<evidence type="ECO:0000313" key="9">
    <source>
        <dbReference type="Proteomes" id="UP000034182"/>
    </source>
</evidence>
<dbReference type="AlphaFoldDB" id="A0A0G2H9C7"/>
<evidence type="ECO:0000313" key="8">
    <source>
        <dbReference type="EMBL" id="KKY25220.1"/>
    </source>
</evidence>
<dbReference type="GO" id="GO:0071949">
    <property type="term" value="F:FAD binding"/>
    <property type="evidence" value="ECO:0007669"/>
    <property type="project" value="InterPro"/>
</dbReference>
<feature type="domain" description="FAD-binding" evidence="6">
    <location>
        <begin position="207"/>
        <end position="411"/>
    </location>
</feature>
<comment type="caution">
    <text evidence="8">The sequence shown here is derived from an EMBL/GenBank/DDBJ whole genome shotgun (WGS) entry which is preliminary data.</text>
</comment>
<protein>
    <submittedName>
        <fullName evidence="8">Putative phenol 2</fullName>
    </submittedName>
</protein>
<keyword evidence="2" id="KW-0285">Flavoprotein</keyword>
<evidence type="ECO:0000256" key="4">
    <source>
        <dbReference type="ARBA" id="ARBA00023002"/>
    </source>
</evidence>
<dbReference type="PANTHER" id="PTHR43004">
    <property type="entry name" value="TRK SYSTEM POTASSIUM UPTAKE PROTEIN"/>
    <property type="match status" value="1"/>
</dbReference>
<dbReference type="InterPro" id="IPR050641">
    <property type="entry name" value="RIFMO-like"/>
</dbReference>
<dbReference type="InterPro" id="IPR036188">
    <property type="entry name" value="FAD/NAD-bd_sf"/>
</dbReference>
<dbReference type="GO" id="GO:0016709">
    <property type="term" value="F:oxidoreductase activity, acting on paired donors, with incorporation or reduction of molecular oxygen, NAD(P)H as one donor, and incorporation of one atom of oxygen"/>
    <property type="evidence" value="ECO:0007669"/>
    <property type="project" value="UniProtKB-ARBA"/>
</dbReference>
<evidence type="ECO:0000259" key="7">
    <source>
        <dbReference type="Pfam" id="PF07976"/>
    </source>
</evidence>
<sequence>MHSNHLSESKTDVLIIGAGPAGLAAAYWMAQYGVNARIIDKRGTKIFAGQADGLRARTLELFDSMGILGRVSLESKTSTEMRLWNPDGKGGLQRSGGISWGKEAFSKSRFAIVGLNQGRIERFMLDAIKEANPDLEVERGVIAETLECDETLAADPDAYPITVKMRTLSEDEANPSPAYGSSGVRDGLFRSNLSPDDWEDLINKSKARAGTTEVVKAKYVIGCDGAHSWTRKQLGIKMEGAASDFIWGVMDVVPISNFPDMRHACTIKSDAGTILLIGRERGLVRLYISLSSADDPSKVVDRSTINLDVLKATAQKIFHPYTFDFKICDWWSAYQIGQRVASAMSDPTNRIFIAGDACHTHSPKVGAGMNISIQDGFNIGWKAASVAAGLSPAAILPTYALERHPVAERLAEYDRHWSSLFLPDAKKKGLATKEEEPAAAADDDDKANAANAFAAANARFEDFAQGYKLDYPSSILVSRPSSTDNDESSGSTTRRLIVPGERFWPAKLTNQADGRGEWSTGIMRADGRWRVVVLAGDVVGVPGQMARVAGLCAALVEGNLKAMTMGGRKRFGGLVDVMAVHCGARDGVELFDFPEALRPVDPERGVDYDKVWVDERAEVDADRDGEAYKKWGVDPARGAVVVMRPDQCVGWYGDLEDVEGMERYLEGVLKPAL</sequence>
<dbReference type="Gene3D" id="3.30.9.10">
    <property type="entry name" value="D-Amino Acid Oxidase, subunit A, domain 2"/>
    <property type="match status" value="1"/>
</dbReference>
<feature type="domain" description="Phenol hydroxylase-like C-terminal dimerisation" evidence="7">
    <location>
        <begin position="470"/>
        <end position="671"/>
    </location>
</feature>
<evidence type="ECO:0000259" key="6">
    <source>
        <dbReference type="Pfam" id="PF01494"/>
    </source>
</evidence>
<reference evidence="8 9" key="2">
    <citation type="submission" date="2015-05" db="EMBL/GenBank/DDBJ databases">
        <title>Distinctive expansion of gene families associated with plant cell wall degradation and secondary metabolism in the genomes of grapevine trunk pathogens.</title>
        <authorList>
            <person name="Lawrence D.P."/>
            <person name="Travadon R."/>
            <person name="Rolshausen P.E."/>
            <person name="Baumgartner K."/>
        </authorList>
    </citation>
    <scope>NUCLEOTIDE SEQUENCE [LARGE SCALE GENOMIC DNA]</scope>
    <source>
        <strain evidence="8">DS831</strain>
    </source>
</reference>
<reference evidence="8 9" key="1">
    <citation type="submission" date="2015-03" db="EMBL/GenBank/DDBJ databases">
        <authorList>
            <person name="Morales-Cruz A."/>
            <person name="Amrine K.C."/>
            <person name="Cantu D."/>
        </authorList>
    </citation>
    <scope>NUCLEOTIDE SEQUENCE [LARGE SCALE GENOMIC DNA]</scope>
    <source>
        <strain evidence="8">DS831</strain>
    </source>
</reference>
<evidence type="ECO:0000256" key="1">
    <source>
        <dbReference type="ARBA" id="ARBA00007801"/>
    </source>
</evidence>
<dbReference type="SUPFAM" id="SSF51905">
    <property type="entry name" value="FAD/NAD(P)-binding domain"/>
    <property type="match status" value="1"/>
</dbReference>
<proteinExistence type="inferred from homology"/>
<keyword evidence="5" id="KW-0472">Membrane</keyword>
<evidence type="ECO:0000256" key="3">
    <source>
        <dbReference type="ARBA" id="ARBA00022827"/>
    </source>
</evidence>
<dbReference type="PANTHER" id="PTHR43004:SF20">
    <property type="entry name" value="2-MONOOXYGENASE, PUTATIVE (AFU_ORTHOLOGUE AFUA_1G13660)-RELATED"/>
    <property type="match status" value="1"/>
</dbReference>
<dbReference type="PRINTS" id="PR00420">
    <property type="entry name" value="RNGMNOXGNASE"/>
</dbReference>
<feature type="transmembrane region" description="Helical" evidence="5">
    <location>
        <begin position="12"/>
        <end position="30"/>
    </location>
</feature>
<dbReference type="Pfam" id="PF01494">
    <property type="entry name" value="FAD_binding_3"/>
    <property type="match status" value="2"/>
</dbReference>
<dbReference type="EMBL" id="LAQI01000043">
    <property type="protein sequence ID" value="KKY25220.1"/>
    <property type="molecule type" value="Genomic_DNA"/>
</dbReference>
<keyword evidence="3" id="KW-0274">FAD</keyword>
<dbReference type="Gene3D" id="3.40.30.20">
    <property type="match status" value="1"/>
</dbReference>
<keyword evidence="5" id="KW-0812">Transmembrane</keyword>
<feature type="domain" description="FAD-binding" evidence="6">
    <location>
        <begin position="10"/>
        <end position="149"/>
    </location>
</feature>
<evidence type="ECO:0000256" key="5">
    <source>
        <dbReference type="SAM" id="Phobius"/>
    </source>
</evidence>
<dbReference type="Proteomes" id="UP000034182">
    <property type="component" value="Unassembled WGS sequence"/>
</dbReference>
<dbReference type="InterPro" id="IPR038220">
    <property type="entry name" value="PHOX_C_sf"/>
</dbReference>
<comment type="similarity">
    <text evidence="1">Belongs to the PheA/TfdB FAD monooxygenase family.</text>
</comment>
<accession>A0A0G2H9C7</accession>
<dbReference type="CDD" id="cd02979">
    <property type="entry name" value="PHOX_C"/>
    <property type="match status" value="1"/>
</dbReference>
<name>A0A0G2H9C7_9PEZI</name>